<dbReference type="Proteomes" id="UP000694240">
    <property type="component" value="Chromosome 6"/>
</dbReference>
<reference evidence="2 3" key="1">
    <citation type="submission" date="2020-12" db="EMBL/GenBank/DDBJ databases">
        <title>Concerted genomic and epigenomic changes stabilize Arabidopsis allopolyploids.</title>
        <authorList>
            <person name="Chen Z."/>
        </authorList>
    </citation>
    <scope>NUCLEOTIDE SEQUENCE [LARGE SCALE GENOMIC DNA]</scope>
    <source>
        <strain evidence="2">Allo738</strain>
        <tissue evidence="2">Leaf</tissue>
    </source>
</reference>
<organism evidence="2 3">
    <name type="scientific">Arabidopsis thaliana x Arabidopsis arenosa</name>
    <dbReference type="NCBI Taxonomy" id="1240361"/>
    <lineage>
        <taxon>Eukaryota</taxon>
        <taxon>Viridiplantae</taxon>
        <taxon>Streptophyta</taxon>
        <taxon>Embryophyta</taxon>
        <taxon>Tracheophyta</taxon>
        <taxon>Spermatophyta</taxon>
        <taxon>Magnoliopsida</taxon>
        <taxon>eudicotyledons</taxon>
        <taxon>Gunneridae</taxon>
        <taxon>Pentapetalae</taxon>
        <taxon>rosids</taxon>
        <taxon>malvids</taxon>
        <taxon>Brassicales</taxon>
        <taxon>Brassicaceae</taxon>
        <taxon>Camelineae</taxon>
        <taxon>Arabidopsis</taxon>
    </lineage>
</organism>
<keyword evidence="3" id="KW-1185">Reference proteome</keyword>
<evidence type="ECO:0000256" key="1">
    <source>
        <dbReference type="SAM" id="MobiDB-lite"/>
    </source>
</evidence>
<gene>
    <name evidence="2" type="ORF">ISN45_Aa01g015240</name>
</gene>
<name>A0A8T2CBB7_9BRAS</name>
<dbReference type="EMBL" id="JAEFBK010000006">
    <property type="protein sequence ID" value="KAG7592661.1"/>
    <property type="molecule type" value="Genomic_DNA"/>
</dbReference>
<accession>A0A8T2CBB7</accession>
<feature type="region of interest" description="Disordered" evidence="1">
    <location>
        <begin position="19"/>
        <end position="55"/>
    </location>
</feature>
<sequence length="134" mass="14393">MAHGTLSVIQCIYPTKLSDQNQGSCGGKKLPRDTDGKSSTGGVASRSGRGRFHGEEREMKVVRSVLLSLTSEHGASSTKDSSFLFFLPKTDLRWRDGDGSWVSISVRLASSRLAGGPIPESIRGSMVGGYEKVF</sequence>
<evidence type="ECO:0000313" key="3">
    <source>
        <dbReference type="Proteomes" id="UP000694240"/>
    </source>
</evidence>
<evidence type="ECO:0000313" key="2">
    <source>
        <dbReference type="EMBL" id="KAG7592661.1"/>
    </source>
</evidence>
<comment type="caution">
    <text evidence="2">The sequence shown here is derived from an EMBL/GenBank/DDBJ whole genome shotgun (WGS) entry which is preliminary data.</text>
</comment>
<proteinExistence type="predicted"/>
<protein>
    <submittedName>
        <fullName evidence="2">Uncharacterized protein</fullName>
    </submittedName>
</protein>
<dbReference type="AlphaFoldDB" id="A0A8T2CBB7"/>